<proteinExistence type="predicted"/>
<protein>
    <submittedName>
        <fullName evidence="1">Uncharacterized protein</fullName>
    </submittedName>
</protein>
<evidence type="ECO:0000313" key="1">
    <source>
        <dbReference type="EMBL" id="PZQ11208.1"/>
    </source>
</evidence>
<sequence length="64" mass="7471">MDRAAAYRSLLREALPDEGLKAIRDYLQQHAWGRDDFRAMVEAKTQRFTGIRPTHRPRSDTATR</sequence>
<reference evidence="1 2" key="1">
    <citation type="submission" date="2017-08" db="EMBL/GenBank/DDBJ databases">
        <title>Infants hospitalized years apart are colonized by the same room-sourced microbial strains.</title>
        <authorList>
            <person name="Brooks B."/>
            <person name="Olm M.R."/>
            <person name="Firek B.A."/>
            <person name="Baker R."/>
            <person name="Thomas B.C."/>
            <person name="Morowitz M.J."/>
            <person name="Banfield J.F."/>
        </authorList>
    </citation>
    <scope>NUCLEOTIDE SEQUENCE [LARGE SCALE GENOMIC DNA]</scope>
    <source>
        <strain evidence="1">S2_005_003_R2_42</strain>
    </source>
</reference>
<name>A0A2W5K731_9GAMM</name>
<dbReference type="AlphaFoldDB" id="A0A2W5K731"/>
<organism evidence="1 2">
    <name type="scientific">Rhodanobacter denitrificans</name>
    <dbReference type="NCBI Taxonomy" id="666685"/>
    <lineage>
        <taxon>Bacteria</taxon>
        <taxon>Pseudomonadati</taxon>
        <taxon>Pseudomonadota</taxon>
        <taxon>Gammaproteobacteria</taxon>
        <taxon>Lysobacterales</taxon>
        <taxon>Rhodanobacteraceae</taxon>
        <taxon>Rhodanobacter</taxon>
    </lineage>
</organism>
<dbReference type="Proteomes" id="UP000249046">
    <property type="component" value="Unassembled WGS sequence"/>
</dbReference>
<comment type="caution">
    <text evidence="1">The sequence shown here is derived from an EMBL/GenBank/DDBJ whole genome shotgun (WGS) entry which is preliminary data.</text>
</comment>
<accession>A0A2W5K731</accession>
<gene>
    <name evidence="1" type="ORF">DI564_14985</name>
</gene>
<evidence type="ECO:0000313" key="2">
    <source>
        <dbReference type="Proteomes" id="UP000249046"/>
    </source>
</evidence>
<dbReference type="EMBL" id="QFPO01000017">
    <property type="protein sequence ID" value="PZQ11208.1"/>
    <property type="molecule type" value="Genomic_DNA"/>
</dbReference>